<dbReference type="SUPFAM" id="SSF53335">
    <property type="entry name" value="S-adenosyl-L-methionine-dependent methyltransferases"/>
    <property type="match status" value="1"/>
</dbReference>
<feature type="domain" description="C-methyltransferase" evidence="1">
    <location>
        <begin position="284"/>
        <end position="387"/>
    </location>
</feature>
<dbReference type="InterPro" id="IPR036291">
    <property type="entry name" value="NAD(P)-bd_dom_sf"/>
</dbReference>
<name>A0A2W4XMP1_9CYAN</name>
<dbReference type="InterPro" id="IPR029063">
    <property type="entry name" value="SAM-dependent_MTases_sf"/>
</dbReference>
<dbReference type="Pfam" id="PF13489">
    <property type="entry name" value="Methyltransf_23"/>
    <property type="match status" value="1"/>
</dbReference>
<evidence type="ECO:0000313" key="2">
    <source>
        <dbReference type="EMBL" id="PZO57302.1"/>
    </source>
</evidence>
<dbReference type="Proteomes" id="UP000249794">
    <property type="component" value="Unassembled WGS sequence"/>
</dbReference>
<evidence type="ECO:0000313" key="3">
    <source>
        <dbReference type="Proteomes" id="UP000249794"/>
    </source>
</evidence>
<reference evidence="3" key="1">
    <citation type="submission" date="2018-04" db="EMBL/GenBank/DDBJ databases">
        <authorList>
            <person name="Cornet L."/>
        </authorList>
    </citation>
    <scope>NUCLEOTIDE SEQUENCE [LARGE SCALE GENOMIC DNA]</scope>
</reference>
<dbReference type="GO" id="GO:0032259">
    <property type="term" value="P:methylation"/>
    <property type="evidence" value="ECO:0007669"/>
    <property type="project" value="UniProtKB-KW"/>
</dbReference>
<organism evidence="2 3">
    <name type="scientific">Phormidesmis priestleyi</name>
    <dbReference type="NCBI Taxonomy" id="268141"/>
    <lineage>
        <taxon>Bacteria</taxon>
        <taxon>Bacillati</taxon>
        <taxon>Cyanobacteriota</taxon>
        <taxon>Cyanophyceae</taxon>
        <taxon>Leptolyngbyales</taxon>
        <taxon>Leptolyngbyaceae</taxon>
        <taxon>Phormidesmis</taxon>
    </lineage>
</organism>
<proteinExistence type="predicted"/>
<dbReference type="InterPro" id="IPR013691">
    <property type="entry name" value="MeTrfase_14"/>
</dbReference>
<keyword evidence="2" id="KW-0808">Transferase</keyword>
<dbReference type="GO" id="GO:0008168">
    <property type="term" value="F:methyltransferase activity"/>
    <property type="evidence" value="ECO:0007669"/>
    <property type="project" value="UniProtKB-KW"/>
</dbReference>
<protein>
    <submittedName>
        <fullName evidence="2">Methyltransferase</fullName>
    </submittedName>
</protein>
<evidence type="ECO:0000259" key="1">
    <source>
        <dbReference type="Pfam" id="PF08484"/>
    </source>
</evidence>
<dbReference type="CDD" id="cd02440">
    <property type="entry name" value="AdoMet_MTases"/>
    <property type="match status" value="1"/>
</dbReference>
<dbReference type="Pfam" id="PF08484">
    <property type="entry name" value="Methyltransf_14"/>
    <property type="match status" value="1"/>
</dbReference>
<dbReference type="PANTHER" id="PTHR43861">
    <property type="entry name" value="TRANS-ACONITATE 2-METHYLTRANSFERASE-RELATED"/>
    <property type="match status" value="1"/>
</dbReference>
<dbReference type="Gene3D" id="3.40.50.720">
    <property type="entry name" value="NAD(P)-binding Rossmann-like Domain"/>
    <property type="match status" value="1"/>
</dbReference>
<dbReference type="EMBL" id="QBMP01000054">
    <property type="protein sequence ID" value="PZO57302.1"/>
    <property type="molecule type" value="Genomic_DNA"/>
</dbReference>
<dbReference type="AlphaFoldDB" id="A0A2W4XMP1"/>
<gene>
    <name evidence="2" type="ORF">DCF15_07360</name>
</gene>
<reference evidence="2 3" key="2">
    <citation type="submission" date="2018-06" db="EMBL/GenBank/DDBJ databases">
        <title>Metagenomic assembly of (sub)arctic Cyanobacteria and their associated microbiome from non-axenic cultures.</title>
        <authorList>
            <person name="Baurain D."/>
        </authorList>
    </citation>
    <scope>NUCLEOTIDE SEQUENCE [LARGE SCALE GENOMIC DNA]</scope>
    <source>
        <strain evidence="2">ULC027bin1</strain>
    </source>
</reference>
<dbReference type="Gene3D" id="3.40.50.150">
    <property type="entry name" value="Vaccinia Virus protein VP39"/>
    <property type="match status" value="1"/>
</dbReference>
<dbReference type="SUPFAM" id="SSF51735">
    <property type="entry name" value="NAD(P)-binding Rossmann-fold domains"/>
    <property type="match status" value="1"/>
</dbReference>
<keyword evidence="2" id="KW-0489">Methyltransferase</keyword>
<sequence length="403" mass="45625">MSDRACCVCHSPSANVFIELLNLPVYCNLLWSDAQQAKDCPKGDIRLAYCDRCGAITNVAFDPTRLGYSQEYENSLHYSPRFQAYADELAQRLVTKHQLYDKKIIEIGCGKGDFLVSLCQLGNNSGIGFDNSYIEREEHSEWGDRIQFIQDFYSERYAHYQGDLICCRQVLEHIQQPADLLGPLRKTINPSTTLFFEVPNALYTFRNMMIWDIIYEHCTYFTATSLSYAFAANGYQTSEVQDEFGGQFISIEAQPVLEPVSPSIGLEADLGVDLRAIADLTTDIAQFKDRFQLQKQQWQVRFDALFAEGKKVVIWGAGSKGVTFLNLLTMQDRIEYAVDINPRKQNKFIPGTGQKIVSPEAMLHYSPDVVIVMNPLYQQEVKSALQAMGLTPQVVTTDSDSNR</sequence>
<accession>A0A2W4XMP1</accession>
<comment type="caution">
    <text evidence="2">The sequence shown here is derived from an EMBL/GenBank/DDBJ whole genome shotgun (WGS) entry which is preliminary data.</text>
</comment>